<sequence length="233" mass="25595">MVGLVRPQIPNPMSSYSQTCLETLGQIASNLTPCEIETVIPFQVVSGSGSGETVRSVSGNVAEVDISGLPSGTHYFNVLVRDEMNNLGVYDSEVTIMDNTPPEVTSNFWISPEPVYVNMLWNKASDDMTPQEDIKYSIYYTSYSETCLENLDIMAPQTGAPCNVLIPNFQEIASGEWDSVVRGTNIQTTSGGAMLTVDIEGLTPDTYYYYTIIAEDSNGNKCQYDIMKTRTAL</sequence>
<dbReference type="EMBL" id="ATBP01001791">
    <property type="protein sequence ID" value="ETR66721.1"/>
    <property type="molecule type" value="Genomic_DNA"/>
</dbReference>
<dbReference type="Proteomes" id="UP000189670">
    <property type="component" value="Unassembled WGS sequence"/>
</dbReference>
<dbReference type="InterPro" id="IPR036116">
    <property type="entry name" value="FN3_sf"/>
</dbReference>
<dbReference type="Gene3D" id="2.60.40.10">
    <property type="entry name" value="Immunoglobulins"/>
    <property type="match status" value="1"/>
</dbReference>
<evidence type="ECO:0000313" key="2">
    <source>
        <dbReference type="Proteomes" id="UP000189670"/>
    </source>
</evidence>
<name>A0A1V1NVY7_9BACT</name>
<evidence type="ECO:0008006" key="3">
    <source>
        <dbReference type="Google" id="ProtNLM"/>
    </source>
</evidence>
<protein>
    <recommendedName>
        <fullName evidence="3">Fibronectin type-III domain-containing protein</fullName>
    </recommendedName>
</protein>
<dbReference type="AlphaFoldDB" id="A0A1V1NVY7"/>
<evidence type="ECO:0000313" key="1">
    <source>
        <dbReference type="EMBL" id="ETR66721.1"/>
    </source>
</evidence>
<proteinExistence type="predicted"/>
<reference evidence="2" key="1">
    <citation type="submission" date="2012-11" db="EMBL/GenBank/DDBJ databases">
        <authorList>
            <person name="Lucero-Rivera Y.E."/>
            <person name="Tovar-Ramirez D."/>
        </authorList>
    </citation>
    <scope>NUCLEOTIDE SEQUENCE [LARGE SCALE GENOMIC DNA]</scope>
    <source>
        <strain evidence="2">Araruama</strain>
    </source>
</reference>
<dbReference type="SUPFAM" id="SSF49265">
    <property type="entry name" value="Fibronectin type III"/>
    <property type="match status" value="1"/>
</dbReference>
<accession>A0A1V1NVY7</accession>
<dbReference type="InterPro" id="IPR013783">
    <property type="entry name" value="Ig-like_fold"/>
</dbReference>
<organism evidence="1 2">
    <name type="scientific">Candidatus Magnetoglobus multicellularis str. Araruama</name>
    <dbReference type="NCBI Taxonomy" id="890399"/>
    <lineage>
        <taxon>Bacteria</taxon>
        <taxon>Pseudomonadati</taxon>
        <taxon>Thermodesulfobacteriota</taxon>
        <taxon>Desulfobacteria</taxon>
        <taxon>Desulfobacterales</taxon>
        <taxon>Desulfobacteraceae</taxon>
        <taxon>Candidatus Magnetoglobus</taxon>
    </lineage>
</organism>
<comment type="caution">
    <text evidence="1">The sequence shown here is derived from an EMBL/GenBank/DDBJ whole genome shotgun (WGS) entry which is preliminary data.</text>
</comment>
<gene>
    <name evidence="1" type="ORF">OMM_05516</name>
</gene>